<accession>A0A9N7VRZ7</accession>
<dbReference type="Proteomes" id="UP001153269">
    <property type="component" value="Unassembled WGS sequence"/>
</dbReference>
<dbReference type="AlphaFoldDB" id="A0A9N7VRZ7"/>
<reference evidence="2" key="1">
    <citation type="submission" date="2020-03" db="EMBL/GenBank/DDBJ databases">
        <authorList>
            <person name="Weist P."/>
        </authorList>
    </citation>
    <scope>NUCLEOTIDE SEQUENCE</scope>
</reference>
<comment type="caution">
    <text evidence="2">The sequence shown here is derived from an EMBL/GenBank/DDBJ whole genome shotgun (WGS) entry which is preliminary data.</text>
</comment>
<evidence type="ECO:0000313" key="3">
    <source>
        <dbReference type="Proteomes" id="UP001153269"/>
    </source>
</evidence>
<gene>
    <name evidence="2" type="ORF">PLEPLA_LOCUS42406</name>
</gene>
<evidence type="ECO:0000313" key="2">
    <source>
        <dbReference type="EMBL" id="CAB1454640.1"/>
    </source>
</evidence>
<protein>
    <submittedName>
        <fullName evidence="2">Uncharacterized protein</fullName>
    </submittedName>
</protein>
<keyword evidence="3" id="KW-1185">Reference proteome</keyword>
<name>A0A9N7VRZ7_PLEPL</name>
<feature type="region of interest" description="Disordered" evidence="1">
    <location>
        <begin position="1"/>
        <end position="61"/>
    </location>
</feature>
<sequence>MAEKDQRSPMATCMMERQREEEEDDACWSCKDGTSWKRNGRTRPGPLKDTSPEPMESPRLVPGAGRVLARLSEGEAHKFISALHPLTMRWEREPLECPYPAIQLCPEAPTILGPEITCTAHTDYHRGENPPTQRKEMKRKKYPPLQQTQ</sequence>
<dbReference type="EMBL" id="CADEAL010004220">
    <property type="protein sequence ID" value="CAB1454640.1"/>
    <property type="molecule type" value="Genomic_DNA"/>
</dbReference>
<proteinExistence type="predicted"/>
<evidence type="ECO:0000256" key="1">
    <source>
        <dbReference type="SAM" id="MobiDB-lite"/>
    </source>
</evidence>
<feature type="region of interest" description="Disordered" evidence="1">
    <location>
        <begin position="121"/>
        <end position="149"/>
    </location>
</feature>
<organism evidence="2 3">
    <name type="scientific">Pleuronectes platessa</name>
    <name type="common">European plaice</name>
    <dbReference type="NCBI Taxonomy" id="8262"/>
    <lineage>
        <taxon>Eukaryota</taxon>
        <taxon>Metazoa</taxon>
        <taxon>Chordata</taxon>
        <taxon>Craniata</taxon>
        <taxon>Vertebrata</taxon>
        <taxon>Euteleostomi</taxon>
        <taxon>Actinopterygii</taxon>
        <taxon>Neopterygii</taxon>
        <taxon>Teleostei</taxon>
        <taxon>Neoteleostei</taxon>
        <taxon>Acanthomorphata</taxon>
        <taxon>Carangaria</taxon>
        <taxon>Pleuronectiformes</taxon>
        <taxon>Pleuronectoidei</taxon>
        <taxon>Pleuronectidae</taxon>
        <taxon>Pleuronectes</taxon>
    </lineage>
</organism>